<dbReference type="Pfam" id="PF23121">
    <property type="entry name" value="SPOC_AIPP2"/>
    <property type="match status" value="1"/>
</dbReference>
<feature type="region of interest" description="Disordered" evidence="7">
    <location>
        <begin position="422"/>
        <end position="473"/>
    </location>
</feature>
<evidence type="ECO:0000256" key="7">
    <source>
        <dbReference type="SAM" id="MobiDB-lite"/>
    </source>
</evidence>
<keyword evidence="3" id="KW-0862">Zinc</keyword>
<evidence type="ECO:0000256" key="4">
    <source>
        <dbReference type="ARBA" id="ARBA00023015"/>
    </source>
</evidence>
<dbReference type="SMART" id="SM00249">
    <property type="entry name" value="PHD"/>
    <property type="match status" value="2"/>
</dbReference>
<dbReference type="Pfam" id="PF00628">
    <property type="entry name" value="PHD"/>
    <property type="match status" value="1"/>
</dbReference>
<dbReference type="InterPro" id="IPR011011">
    <property type="entry name" value="Znf_FYVE_PHD"/>
</dbReference>
<gene>
    <name evidence="9" type="ordered locus">Os11g0292000</name>
</gene>
<dbReference type="InterPro" id="IPR001965">
    <property type="entry name" value="Znf_PHD"/>
</dbReference>
<feature type="region of interest" description="Disordered" evidence="7">
    <location>
        <begin position="157"/>
        <end position="257"/>
    </location>
</feature>
<organism evidence="9 10">
    <name type="scientific">Oryza sativa subsp. japonica</name>
    <name type="common">Rice</name>
    <dbReference type="NCBI Taxonomy" id="39947"/>
    <lineage>
        <taxon>Eukaryota</taxon>
        <taxon>Viridiplantae</taxon>
        <taxon>Streptophyta</taxon>
        <taxon>Embryophyta</taxon>
        <taxon>Tracheophyta</taxon>
        <taxon>Spermatophyta</taxon>
        <taxon>Magnoliopsida</taxon>
        <taxon>Liliopsida</taxon>
        <taxon>Poales</taxon>
        <taxon>Poaceae</taxon>
        <taxon>BOP clade</taxon>
        <taxon>Oryzoideae</taxon>
        <taxon>Oryzeae</taxon>
        <taxon>Oryzinae</taxon>
        <taxon>Oryza</taxon>
        <taxon>Oryza sativa</taxon>
    </lineage>
</organism>
<evidence type="ECO:0000256" key="2">
    <source>
        <dbReference type="ARBA" id="ARBA00022771"/>
    </source>
</evidence>
<dbReference type="KEGG" id="dosa:Os11g0292000"/>
<evidence type="ECO:0000313" key="10">
    <source>
        <dbReference type="Proteomes" id="UP000000763"/>
    </source>
</evidence>
<feature type="compositionally biased region" description="Polar residues" evidence="7">
    <location>
        <begin position="190"/>
        <end position="204"/>
    </location>
</feature>
<feature type="compositionally biased region" description="Polar residues" evidence="7">
    <location>
        <begin position="917"/>
        <end position="928"/>
    </location>
</feature>
<dbReference type="InterPro" id="IPR019787">
    <property type="entry name" value="Znf_PHD-finger"/>
</dbReference>
<evidence type="ECO:0000259" key="8">
    <source>
        <dbReference type="PROSITE" id="PS50016"/>
    </source>
</evidence>
<feature type="compositionally biased region" description="Polar residues" evidence="7">
    <location>
        <begin position="217"/>
        <end position="226"/>
    </location>
</feature>
<dbReference type="Proteomes" id="UP000000763">
    <property type="component" value="Chromosome 11"/>
</dbReference>
<dbReference type="GO" id="GO:0140566">
    <property type="term" value="F:histone reader activity"/>
    <property type="evidence" value="ECO:0007669"/>
    <property type="project" value="InterPro"/>
</dbReference>
<evidence type="ECO:0000256" key="1">
    <source>
        <dbReference type="ARBA" id="ARBA00022723"/>
    </source>
</evidence>
<feature type="region of interest" description="Disordered" evidence="7">
    <location>
        <begin position="817"/>
        <end position="849"/>
    </location>
</feature>
<keyword evidence="5" id="KW-0804">Transcription</keyword>
<sequence>MRRRMDDLVSNAQENNVTYVDSSSEESEDQQVKICDICGDVGEEKKLAICSRCNDGAEHIYCMRVMMPEVPEGDWFCEECRTEMQIEKEKSILEKSQVKVKVCDICGDIGAEEKLAVCSRCNDGAEHIYCMRVMMQEVPKAKWLCETCHSEVESEKRKNKIETSELKVGGSKGPMNKPSSSENGVDAENVGSNMSNRGNEMNSVNKRKDGDAGITSLVRQNPVSRESSFKLDGKKGKDPAGHVSTLLTSNYPKNQMAPLRGQLSKSTSFNNSKVPKVKQLLNEVPQKPKTFKDSLSTPMRKEGPMGILAKSASFKKPKCFEPVNKAKPSTVMNPLVSENARNDILTSILGSRSLTGSVTVPVHSKAQSSAQHLNKGNRMADSNILGTSGGEGARSFLGHCGIKKPPHTKGHANIGMLGSGAQKKTIQVPDSSHLDDQIKSPSSLVPSNSSSVSIPGSASLRDHQTVPSMRGRSVDSISAMSKDMKEKKITFSSQSFSPSCKHIASTIPELDYIWRGGFELSRTVRSPVLCEGLQAHLSCFASPKVLEVAKKFPSNVQLEELPRQNLWPPQFHDNGPTIDSIALFFFARDTESYEIHYRKLVENMLKDDLALRGNIETAELLIFASNTLPNNFQRWNMFHFLWGVFRVRRKDANLPPDLPIYDNNQGCSNGVKSLFHPLVGNPLDGQSHDSITAMFPTNNSSAIDDFLPVPTRKDLKLAYSEQKEKMGYPSVGNGCDVNFDVNMKLNTCSFSVIHGKGNESTNNKMDNAEHLMDGDSVNATGVKQKCNTPGGGGKSVVAALAVAFFLLAAFASGLSTADATSGRGTSGGGGSGAARLRPAPPTLAPHPLVGDATSGRCTCGGGGNGAARLWQAPSGAAVRWGRRRLLPSHGHEGGGCGDGALRPNRQLRGARAARGWRTSQATPWQGPQ</sequence>
<dbReference type="InterPro" id="IPR049914">
    <property type="entry name" value="PHD1-3/5-6"/>
</dbReference>
<dbReference type="SUPFAM" id="SSF57903">
    <property type="entry name" value="FYVE/PHD zinc finger"/>
    <property type="match status" value="2"/>
</dbReference>
<dbReference type="AlphaFoldDB" id="Q0IT91"/>
<dbReference type="EMBL" id="AP008217">
    <property type="protein sequence ID" value="BAF28074.2"/>
    <property type="molecule type" value="Genomic_DNA"/>
</dbReference>
<keyword evidence="4" id="KW-0805">Transcription regulation</keyword>
<feature type="region of interest" description="Disordered" evidence="7">
    <location>
        <begin position="889"/>
        <end position="928"/>
    </location>
</feature>
<reference evidence="9 10" key="1">
    <citation type="journal article" date="2005" name="Nature">
        <title>The map-based sequence of the rice genome.</title>
        <authorList>
            <consortium name="International rice genome sequencing project (IRGSP)"/>
            <person name="Matsumoto T."/>
            <person name="Wu J."/>
            <person name="Kanamori H."/>
            <person name="Katayose Y."/>
            <person name="Fujisawa M."/>
            <person name="Namiki N."/>
            <person name="Mizuno H."/>
            <person name="Yamamoto K."/>
            <person name="Antonio B.A."/>
            <person name="Baba T."/>
            <person name="Sakata K."/>
            <person name="Nagamura Y."/>
            <person name="Aoki H."/>
            <person name="Arikawa K."/>
            <person name="Arita K."/>
            <person name="Bito T."/>
            <person name="Chiden Y."/>
            <person name="Fujitsuka N."/>
            <person name="Fukunaka R."/>
            <person name="Hamada M."/>
            <person name="Harada C."/>
            <person name="Hayashi A."/>
            <person name="Hijishita S."/>
            <person name="Honda M."/>
            <person name="Hosokawa S."/>
            <person name="Ichikawa Y."/>
            <person name="Idonuma A."/>
            <person name="Iijima M."/>
            <person name="Ikeda M."/>
            <person name="Ikeno M."/>
            <person name="Ito K."/>
            <person name="Ito S."/>
            <person name="Ito T."/>
            <person name="Ito Y."/>
            <person name="Ito Y."/>
            <person name="Iwabuchi A."/>
            <person name="Kamiya K."/>
            <person name="Karasawa W."/>
            <person name="Kurita K."/>
            <person name="Katagiri S."/>
            <person name="Kikuta A."/>
            <person name="Kobayashi H."/>
            <person name="Kobayashi N."/>
            <person name="Machita K."/>
            <person name="Maehara T."/>
            <person name="Masukawa M."/>
            <person name="Mizubayashi T."/>
            <person name="Mukai Y."/>
            <person name="Nagasaki H."/>
            <person name="Nagata Y."/>
            <person name="Naito S."/>
            <person name="Nakashima M."/>
            <person name="Nakama Y."/>
            <person name="Nakamichi Y."/>
            <person name="Nakamura M."/>
            <person name="Meguro A."/>
            <person name="Negishi M."/>
            <person name="Ohta I."/>
            <person name="Ohta T."/>
            <person name="Okamoto M."/>
            <person name="Ono N."/>
            <person name="Saji S."/>
            <person name="Sakaguchi M."/>
            <person name="Sakai K."/>
            <person name="Shibata M."/>
            <person name="Shimokawa T."/>
            <person name="Song J."/>
            <person name="Takazaki Y."/>
            <person name="Terasawa K."/>
            <person name="Tsugane M."/>
            <person name="Tsuji K."/>
            <person name="Ueda S."/>
            <person name="Waki K."/>
            <person name="Yamagata H."/>
            <person name="Yamamoto M."/>
            <person name="Yamamoto S."/>
            <person name="Yamane H."/>
            <person name="Yoshiki S."/>
            <person name="Yoshihara R."/>
            <person name="Yukawa K."/>
            <person name="Zhong H."/>
            <person name="Yano M."/>
            <person name="Yuan Q."/>
            <person name="Ouyang S."/>
            <person name="Liu J."/>
            <person name="Jones K.M."/>
            <person name="Gansberger K."/>
            <person name="Moffat K."/>
            <person name="Hill J."/>
            <person name="Bera J."/>
            <person name="Fadrosh D."/>
            <person name="Jin S."/>
            <person name="Johri S."/>
            <person name="Kim M."/>
            <person name="Overton L."/>
            <person name="Reardon M."/>
            <person name="Tsitrin T."/>
            <person name="Vuong H."/>
            <person name="Weaver B."/>
            <person name="Ciecko A."/>
            <person name="Tallon L."/>
            <person name="Jackson J."/>
            <person name="Pai G."/>
            <person name="Aken S.V."/>
            <person name="Utterback T."/>
            <person name="Reidmuller S."/>
            <person name="Feldblyum T."/>
            <person name="Hsiao J."/>
            <person name="Zismann V."/>
            <person name="Iobst S."/>
            <person name="de Vazeille A.R."/>
            <person name="Buell C.R."/>
            <person name="Ying K."/>
            <person name="Li Y."/>
            <person name="Lu T."/>
            <person name="Huang Y."/>
            <person name="Zhao Q."/>
            <person name="Feng Q."/>
            <person name="Zhang L."/>
            <person name="Zhu J."/>
            <person name="Weng Q."/>
            <person name="Mu J."/>
            <person name="Lu Y."/>
            <person name="Fan D."/>
            <person name="Liu Y."/>
            <person name="Guan J."/>
            <person name="Zhang Y."/>
            <person name="Yu S."/>
            <person name="Liu X."/>
            <person name="Zhang Y."/>
            <person name="Hong G."/>
            <person name="Han B."/>
            <person name="Choisne N."/>
            <person name="Demange N."/>
            <person name="Orjeda G."/>
            <person name="Samain S."/>
            <person name="Cattolico L."/>
            <person name="Pelletier E."/>
            <person name="Couloux A."/>
            <person name="Segurens B."/>
            <person name="Wincker P."/>
            <person name="D'Hont A."/>
            <person name="Scarpelli C."/>
            <person name="Weissenbach J."/>
            <person name="Salanoubat M."/>
            <person name="Quetier F."/>
            <person name="Yu Y."/>
            <person name="Kim H.R."/>
            <person name="Rambo T."/>
            <person name="Currie J."/>
            <person name="Collura K."/>
            <person name="Luo M."/>
            <person name="Yang T."/>
            <person name="Ammiraju J.S.S."/>
            <person name="Engler F."/>
            <person name="Soderlund C."/>
            <person name="Wing R.A."/>
            <person name="Palmer L.E."/>
            <person name="de la Bastide M."/>
            <person name="Spiegel L."/>
            <person name="Nascimento L."/>
            <person name="Zutavern T."/>
            <person name="O'Shaughnessy A."/>
            <person name="Dike S."/>
            <person name="Dedhia N."/>
            <person name="Preston R."/>
            <person name="Balija V."/>
            <person name="McCombie W.R."/>
            <person name="Chow T."/>
            <person name="Chen H."/>
            <person name="Chung M."/>
            <person name="Chen C."/>
            <person name="Shaw J."/>
            <person name="Wu H."/>
            <person name="Hsiao K."/>
            <person name="Chao Y."/>
            <person name="Chu M."/>
            <person name="Cheng C."/>
            <person name="Hour A."/>
            <person name="Lee P."/>
            <person name="Lin S."/>
            <person name="Lin Y."/>
            <person name="Liou J."/>
            <person name="Liu S."/>
            <person name="Hsing Y."/>
            <person name="Raghuvanshi S."/>
            <person name="Mohanty A."/>
            <person name="Bharti A.K."/>
            <person name="Gaur A."/>
            <person name="Gupta V."/>
            <person name="Kumar D."/>
            <person name="Ravi V."/>
            <person name="Vij S."/>
            <person name="Kapur A."/>
            <person name="Khurana P."/>
            <person name="Khurana P."/>
            <person name="Khurana J.P."/>
            <person name="Tyagi A.K."/>
            <person name="Gaikwad K."/>
            <person name="Singh A."/>
            <person name="Dalal V."/>
            <person name="Srivastava S."/>
            <person name="Dixit A."/>
            <person name="Pal A.K."/>
            <person name="Ghazi I.A."/>
            <person name="Yadav M."/>
            <person name="Pandit A."/>
            <person name="Bhargava A."/>
            <person name="Sureshbabu K."/>
            <person name="Batra K."/>
            <person name="Sharma T.R."/>
            <person name="Mohapatra T."/>
            <person name="Singh N.K."/>
            <person name="Messing J."/>
            <person name="Nelson A.B."/>
            <person name="Fuks G."/>
            <person name="Kavchok S."/>
            <person name="Keizer G."/>
            <person name="Linton E."/>
            <person name="Llaca V."/>
            <person name="Song R."/>
            <person name="Tanyolac B."/>
            <person name="Young S."/>
            <person name="Ho-Il K."/>
            <person name="Hahn J.H."/>
            <person name="Sangsakoo G."/>
            <person name="Vanavichit A."/>
            <person name="de Mattos Luiz.A.T."/>
            <person name="Zimmer P.D."/>
            <person name="Malone G."/>
            <person name="Dellagostin O."/>
            <person name="de Oliveira A.C."/>
            <person name="Bevan M."/>
            <person name="Bancroft I."/>
            <person name="Minx P."/>
            <person name="Cordum H."/>
            <person name="Wilson R."/>
            <person name="Cheng Z."/>
            <person name="Jin W."/>
            <person name="Jiang J."/>
            <person name="Leong S.A."/>
            <person name="Iwama H."/>
            <person name="Gojobori T."/>
            <person name="Itoh T."/>
            <person name="Niimura Y."/>
            <person name="Fujii Y."/>
            <person name="Habara T."/>
            <person name="Sakai H."/>
            <person name="Sato Y."/>
            <person name="Wilson G."/>
            <person name="Kumar K."/>
            <person name="McCouch S."/>
            <person name="Juretic N."/>
            <person name="Hoen D."/>
            <person name="Wright S."/>
            <person name="Bruskiewich R."/>
            <person name="Bureau T."/>
            <person name="Miyao A."/>
            <person name="Hirochika H."/>
            <person name="Nishikawa T."/>
            <person name="Kadowaki K."/>
            <person name="Sugiura M."/>
            <person name="Burr B."/>
            <person name="Sasaki T."/>
        </authorList>
    </citation>
    <scope>NUCLEOTIDE SEQUENCE [LARGE SCALE GENOMIC DNA]</scope>
    <source>
        <strain evidence="10">cv. Nipponbare</strain>
    </source>
</reference>
<dbReference type="Gene3D" id="3.30.40.10">
    <property type="entry name" value="Zinc/RING finger domain, C3HC4 (zinc finger)"/>
    <property type="match status" value="2"/>
</dbReference>
<feature type="compositionally biased region" description="Low complexity" evidence="7">
    <location>
        <begin position="440"/>
        <end position="459"/>
    </location>
</feature>
<keyword evidence="2 6" id="KW-0863">Zinc-finger</keyword>
<dbReference type="GO" id="GO:0034244">
    <property type="term" value="P:negative regulation of transcription elongation by RNA polymerase II"/>
    <property type="evidence" value="ECO:0007669"/>
    <property type="project" value="InterPro"/>
</dbReference>
<feature type="domain" description="PHD-type" evidence="8">
    <location>
        <begin position="32"/>
        <end position="83"/>
    </location>
</feature>
<protein>
    <submittedName>
        <fullName evidence="9">Os11g0292000 protein</fullName>
    </submittedName>
</protein>
<evidence type="ECO:0000256" key="5">
    <source>
        <dbReference type="ARBA" id="ARBA00023163"/>
    </source>
</evidence>
<evidence type="ECO:0000313" key="9">
    <source>
        <dbReference type="EMBL" id="BAF28074.2"/>
    </source>
</evidence>
<accession>Q0IT91</accession>
<dbReference type="InterPro" id="IPR056280">
    <property type="entry name" value="AIPP2-like_SPOC"/>
</dbReference>
<dbReference type="InterPro" id="IPR013083">
    <property type="entry name" value="Znf_RING/FYVE/PHD"/>
</dbReference>
<evidence type="ECO:0000256" key="3">
    <source>
        <dbReference type="ARBA" id="ARBA00022833"/>
    </source>
</evidence>
<name>Q0IT91_ORYSJ</name>
<dbReference type="PROSITE" id="PS50016">
    <property type="entry name" value="ZF_PHD_2"/>
    <property type="match status" value="1"/>
</dbReference>
<dbReference type="PANTHER" id="PTHR33304">
    <property type="match status" value="1"/>
</dbReference>
<reference evidence="10" key="2">
    <citation type="journal article" date="2008" name="Nucleic Acids Res.">
        <title>The rice annotation project database (RAP-DB): 2008 update.</title>
        <authorList>
            <consortium name="The rice annotation project (RAP)"/>
        </authorList>
    </citation>
    <scope>GENOME REANNOTATION</scope>
    <source>
        <strain evidence="10">cv. Nipponbare</strain>
    </source>
</reference>
<evidence type="ECO:0000256" key="6">
    <source>
        <dbReference type="PROSITE-ProRule" id="PRU00146"/>
    </source>
</evidence>
<dbReference type="GO" id="GO:0008270">
    <property type="term" value="F:zinc ion binding"/>
    <property type="evidence" value="ECO:0007669"/>
    <property type="project" value="UniProtKB-KW"/>
</dbReference>
<proteinExistence type="predicted"/>
<dbReference type="PANTHER" id="PTHR33304:SF48">
    <property type="entry name" value="ZINC FINGER PHD-TYPE DOMAIN-CONTAINING PROTEIN"/>
    <property type="match status" value="1"/>
</dbReference>
<keyword evidence="1" id="KW-0479">Metal-binding</keyword>
<feature type="compositionally biased region" description="Basic and acidic residues" evidence="7">
    <location>
        <begin position="227"/>
        <end position="240"/>
    </location>
</feature>